<evidence type="ECO:0000313" key="2">
    <source>
        <dbReference type="EMBL" id="QHT75184.1"/>
    </source>
</evidence>
<feature type="transmembrane region" description="Helical" evidence="1">
    <location>
        <begin position="20"/>
        <end position="41"/>
    </location>
</feature>
<dbReference type="AlphaFoldDB" id="A0A6C0H3S0"/>
<name>A0A6C0H3S0_9ZZZZ</name>
<keyword evidence="1" id="KW-0472">Membrane</keyword>
<feature type="transmembrane region" description="Helical" evidence="1">
    <location>
        <begin position="48"/>
        <end position="66"/>
    </location>
</feature>
<accession>A0A6C0H3S0</accession>
<organism evidence="2">
    <name type="scientific">viral metagenome</name>
    <dbReference type="NCBI Taxonomy" id="1070528"/>
    <lineage>
        <taxon>unclassified sequences</taxon>
        <taxon>metagenomes</taxon>
        <taxon>organismal metagenomes</taxon>
    </lineage>
</organism>
<sequence>MAFFDDLMAPFGKEHCMFFYYLGYISLAAVIFAFIGIIISLVNKNYKILGFAISYFLTFVLMYYIYRLHYSVCLGAYK</sequence>
<keyword evidence="1" id="KW-0812">Transmembrane</keyword>
<evidence type="ECO:0000256" key="1">
    <source>
        <dbReference type="SAM" id="Phobius"/>
    </source>
</evidence>
<proteinExistence type="predicted"/>
<protein>
    <submittedName>
        <fullName evidence="2">Uncharacterized protein</fullName>
    </submittedName>
</protein>
<reference evidence="2" key="1">
    <citation type="journal article" date="2020" name="Nature">
        <title>Giant virus diversity and host interactions through global metagenomics.</title>
        <authorList>
            <person name="Schulz F."/>
            <person name="Roux S."/>
            <person name="Paez-Espino D."/>
            <person name="Jungbluth S."/>
            <person name="Walsh D.A."/>
            <person name="Denef V.J."/>
            <person name="McMahon K.D."/>
            <person name="Konstantinidis K.T."/>
            <person name="Eloe-Fadrosh E.A."/>
            <person name="Kyrpides N.C."/>
            <person name="Woyke T."/>
        </authorList>
    </citation>
    <scope>NUCLEOTIDE SEQUENCE</scope>
    <source>
        <strain evidence="2">GVMAG-M-3300023179-63</strain>
    </source>
</reference>
<dbReference type="EMBL" id="MN739864">
    <property type="protein sequence ID" value="QHT75184.1"/>
    <property type="molecule type" value="Genomic_DNA"/>
</dbReference>
<keyword evidence="1" id="KW-1133">Transmembrane helix</keyword>